<dbReference type="AlphaFoldDB" id="A0A9K3Q670"/>
<feature type="region of interest" description="Disordered" evidence="1">
    <location>
        <begin position="359"/>
        <end position="405"/>
    </location>
</feature>
<name>A0A9K3Q670_9STRA</name>
<feature type="compositionally biased region" description="Polar residues" evidence="1">
    <location>
        <begin position="323"/>
        <end position="339"/>
    </location>
</feature>
<gene>
    <name evidence="2" type="ORF">IV203_018651</name>
</gene>
<dbReference type="Proteomes" id="UP000693970">
    <property type="component" value="Unassembled WGS sequence"/>
</dbReference>
<sequence length="804" mass="88539">MQSSGSSTPALRQRSLKIPEDLERRDVVESRFKRTDAIPDIPLLQQISIQDRLWSSYTSIYDSDDEDHLPHPFANGYEHVDKKSVEALERMNFSMVDFSTSLDDSLQSILPYADEDEDSLSSNSSSEHSPLDKEDEEQPKLDVYSTPTESVTMLDKLDKKVFDPHAMNALQDITRLTHAKSSLAKNHIISITAIHRMNNRIRSRRRRQIAILRAAIAKKNETLETSKDKIIDSQRSENNQDYTQNMNTQEEKSIESKDEGSHRVSISSLTKRFEKSDSSTDTIESSSSDNSTHQIVSNQGTDRNHAVGIAPDSDDDDNETVRRSNQTPVMQRSGDQQDARTTLGVSLPLGIDVSLSSSLRSTRSTISERKSLQSKRSPGPILHRLPKRLTPSPTRMGRGSKSRQKTSFGNYFQMSKSCPSSPTVDKEKTTIRTQRVQFIGLSKPPNAGPMPSNRWLSVDDESKLATADMLDTTHHSSVVSGSSGDTRALPPKRKQSIDGFENVKSNNSGKTLSLRRSSLGSDIPAAIPARKKSNEKMVVDGEEASFLHTSPTSRDDNNVEDDDSVLLSLQEVDPLLANMLSRITTTTATVVPGSKSLPSMDGTSNDVRPDCAQSSTQSSGQTSKGLSLPVHSSSPPPRLDSFGSDQSSSDLLPYKPPIPDPSLRLEEYFVISKIPKNVGILSDSDSLSTHSVSTRAAESATRHTIQKIEQSEVKFEGEKGVRSSKKSVDEHLMMFSTGNSSKDGLPPSGRSPTATTTTTNGKNPMSMRGRPSTRSGKRNDGPQSSNHSKQRSKSRDDTKKHQTG</sequence>
<dbReference type="EMBL" id="JAGRRH010000003">
    <property type="protein sequence ID" value="KAG7372508.1"/>
    <property type="molecule type" value="Genomic_DNA"/>
</dbReference>
<feature type="compositionally biased region" description="Low complexity" evidence="1">
    <location>
        <begin position="279"/>
        <end position="292"/>
    </location>
</feature>
<evidence type="ECO:0000313" key="2">
    <source>
        <dbReference type="EMBL" id="KAG7372508.1"/>
    </source>
</evidence>
<protein>
    <submittedName>
        <fullName evidence="2">Uncharacterized protein</fullName>
    </submittedName>
</protein>
<organism evidence="2 3">
    <name type="scientific">Nitzschia inconspicua</name>
    <dbReference type="NCBI Taxonomy" id="303405"/>
    <lineage>
        <taxon>Eukaryota</taxon>
        <taxon>Sar</taxon>
        <taxon>Stramenopiles</taxon>
        <taxon>Ochrophyta</taxon>
        <taxon>Bacillariophyta</taxon>
        <taxon>Bacillariophyceae</taxon>
        <taxon>Bacillariophycidae</taxon>
        <taxon>Bacillariales</taxon>
        <taxon>Bacillariaceae</taxon>
        <taxon>Nitzschia</taxon>
    </lineage>
</organism>
<proteinExistence type="predicted"/>
<feature type="compositionally biased region" description="Basic and acidic residues" evidence="1">
    <location>
        <begin position="793"/>
        <end position="804"/>
    </location>
</feature>
<feature type="compositionally biased region" description="Polar residues" evidence="1">
    <location>
        <begin position="236"/>
        <end position="248"/>
    </location>
</feature>
<reference evidence="2" key="2">
    <citation type="submission" date="2021-04" db="EMBL/GenBank/DDBJ databases">
        <authorList>
            <person name="Podell S."/>
        </authorList>
    </citation>
    <scope>NUCLEOTIDE SEQUENCE</scope>
    <source>
        <strain evidence="2">Hildebrandi</strain>
    </source>
</reference>
<feature type="region of interest" description="Disordered" evidence="1">
    <location>
        <begin position="591"/>
        <end position="655"/>
    </location>
</feature>
<comment type="caution">
    <text evidence="2">The sequence shown here is derived from an EMBL/GenBank/DDBJ whole genome shotgun (WGS) entry which is preliminary data.</text>
</comment>
<feature type="region of interest" description="Disordered" evidence="1">
    <location>
        <begin position="115"/>
        <end position="146"/>
    </location>
</feature>
<feature type="region of interest" description="Disordered" evidence="1">
    <location>
        <begin position="227"/>
        <end position="339"/>
    </location>
</feature>
<feature type="compositionally biased region" description="Low complexity" evidence="1">
    <location>
        <begin position="614"/>
        <end position="633"/>
    </location>
</feature>
<accession>A0A9K3Q670</accession>
<evidence type="ECO:0000256" key="1">
    <source>
        <dbReference type="SAM" id="MobiDB-lite"/>
    </source>
</evidence>
<reference evidence="2" key="1">
    <citation type="journal article" date="2021" name="Sci. Rep.">
        <title>Diploid genomic architecture of Nitzschia inconspicua, an elite biomass production diatom.</title>
        <authorList>
            <person name="Oliver A."/>
            <person name="Podell S."/>
            <person name="Pinowska A."/>
            <person name="Traller J.C."/>
            <person name="Smith S.R."/>
            <person name="McClure R."/>
            <person name="Beliaev A."/>
            <person name="Bohutskyi P."/>
            <person name="Hill E.A."/>
            <person name="Rabines A."/>
            <person name="Zheng H."/>
            <person name="Allen L.Z."/>
            <person name="Kuo A."/>
            <person name="Grigoriev I.V."/>
            <person name="Allen A.E."/>
            <person name="Hazlebeck D."/>
            <person name="Allen E.E."/>
        </authorList>
    </citation>
    <scope>NUCLEOTIDE SEQUENCE</scope>
    <source>
        <strain evidence="2">Hildebrandi</strain>
    </source>
</reference>
<evidence type="ECO:0000313" key="3">
    <source>
        <dbReference type="Proteomes" id="UP000693970"/>
    </source>
</evidence>
<feature type="region of interest" description="Disordered" evidence="1">
    <location>
        <begin position="715"/>
        <end position="804"/>
    </location>
</feature>
<keyword evidence="3" id="KW-1185">Reference proteome</keyword>
<feature type="compositionally biased region" description="Basic and acidic residues" evidence="1">
    <location>
        <begin position="249"/>
        <end position="262"/>
    </location>
</feature>
<feature type="compositionally biased region" description="Basic and acidic residues" evidence="1">
    <location>
        <begin position="715"/>
        <end position="732"/>
    </location>
</feature>